<evidence type="ECO:0000256" key="1">
    <source>
        <dbReference type="ARBA" id="ARBA00004322"/>
    </source>
</evidence>
<dbReference type="GO" id="GO:0000723">
    <property type="term" value="P:telomere maintenance"/>
    <property type="evidence" value="ECO:0007669"/>
    <property type="project" value="InterPro"/>
</dbReference>
<dbReference type="Pfam" id="PF16508">
    <property type="entry name" value="NIBRIN_BRCT_II"/>
    <property type="match status" value="1"/>
</dbReference>
<evidence type="ECO:0000256" key="4">
    <source>
        <dbReference type="ARBA" id="ARBA00022454"/>
    </source>
</evidence>
<keyword evidence="4" id="KW-0158">Chromosome</keyword>
<dbReference type="SMART" id="SM01348">
    <property type="entry name" value="Nbs1_C"/>
    <property type="match status" value="1"/>
</dbReference>
<dbReference type="GO" id="GO:0000724">
    <property type="term" value="P:double-strand break repair via homologous recombination"/>
    <property type="evidence" value="ECO:0007669"/>
    <property type="project" value="TreeGrafter"/>
</dbReference>
<dbReference type="SUPFAM" id="SSF52113">
    <property type="entry name" value="BRCT domain"/>
    <property type="match status" value="1"/>
</dbReference>
<accession>A0A8D2Q1F9</accession>
<dbReference type="GO" id="GO:0000781">
    <property type="term" value="C:chromosome, telomeric region"/>
    <property type="evidence" value="ECO:0007669"/>
    <property type="project" value="UniProtKB-SubCell"/>
</dbReference>
<evidence type="ECO:0000259" key="14">
    <source>
        <dbReference type="PROSITE" id="PS50006"/>
    </source>
</evidence>
<dbReference type="Pfam" id="PF00533">
    <property type="entry name" value="BRCT"/>
    <property type="match status" value="1"/>
</dbReference>
<sequence length="776" mass="86473">MWKLVPAGDPGPGQIYWLLVGVEYDVGRKNCAILIQDDQSISRKHAIISVKHPQAYLSQPTSFSEVTLKDTSKYGTFVNEEKLPNGTATILKSGDRITFGVFGSKYRVEYDPLVVCSSCLTASQKSLLNKNILQLGGHVVNEWKEECTHLAMASVKVTVKTICALICGRPIVKPEYFAELIQAIQAKEQLQGPERFYPPIDEPSIKSEKLDLNVCPGRKTIFREKTFLFLTAKQYAKLSPAIKLGGGEAKLITEEAKDVASLIAADVCVVEVGATNSQPAVSELEMKLIATTTAALQRKKYRIISEAEIGLAVIFASTERYCNPQAACETDIKPATSASIVQESHFSQRSVVNETAMPAAISELSIYVADTEMNEVLGTCMEITEEKRNKESPVGDPRKLHPHDVTTIEETPAGTGTANIRETLPRLNRRPGIDQNSLSLFSTKISGHSRNRERDSQQQINTIKNYFPTATKKRERNEDGEASVSKYAKTEERPTQVFSHTQPIASLLWENNAVEGSQKGQCVLDQKTNESYIDTSRKSEIETRKNEKTAAESMSDGKSSNKKRKELDDLEDEASLELVFASRELDWKECLGSDGEESVQNAKKKRKLENKGGPSGDMETQGILKENEQSLPALSQKQVIKQEPPESNHNKSATDSSNLPSRLLLTEFRSLIVSRPRKDDRCVAKTNHGHLNNFKKFKKVAYPGAGQLPHIIGGSDLIAHNARKNTELEEWLKQEMEEQNRYAREESLADDLFREKEFKKKTDRIGEKNKLGVRAV</sequence>
<gene>
    <name evidence="15" type="primary">NBN</name>
</gene>
<keyword evidence="16" id="KW-1185">Reference proteome</keyword>
<comment type="subcellular location">
    <subcellularLocation>
        <location evidence="2">Chromosome</location>
        <location evidence="2">Telomere</location>
    </subcellularLocation>
    <subcellularLocation>
        <location evidence="1">Nucleus</location>
        <location evidence="1">PML body</location>
    </subcellularLocation>
</comment>
<evidence type="ECO:0000256" key="10">
    <source>
        <dbReference type="ARBA" id="ARBA00023306"/>
    </source>
</evidence>
<feature type="domain" description="FHA" evidence="14">
    <location>
        <begin position="18"/>
        <end position="83"/>
    </location>
</feature>
<dbReference type="GO" id="GO:0051321">
    <property type="term" value="P:meiotic cell cycle"/>
    <property type="evidence" value="ECO:0007669"/>
    <property type="project" value="UniProtKB-KW"/>
</dbReference>
<dbReference type="GO" id="GO:0016605">
    <property type="term" value="C:PML body"/>
    <property type="evidence" value="ECO:0007669"/>
    <property type="project" value="UniProtKB-SubCell"/>
</dbReference>
<keyword evidence="9 12" id="KW-0469">Meiosis</keyword>
<comment type="similarity">
    <text evidence="11">Belongs to the Nibrin family.</text>
</comment>
<dbReference type="PROSITE" id="PS50006">
    <property type="entry name" value="FHA_DOMAIN"/>
    <property type="match status" value="1"/>
</dbReference>
<dbReference type="InterPro" id="IPR013908">
    <property type="entry name" value="Nibrin_C"/>
</dbReference>
<feature type="compositionally biased region" description="Basic and acidic residues" evidence="13">
    <location>
        <begin position="535"/>
        <end position="550"/>
    </location>
</feature>
<reference evidence="15" key="2">
    <citation type="submission" date="2025-09" db="UniProtKB">
        <authorList>
            <consortium name="Ensembl"/>
        </authorList>
    </citation>
    <scope>IDENTIFICATION</scope>
</reference>
<name>A0A8D2Q1F9_VARKO</name>
<keyword evidence="6 12" id="KW-0779">Telomere</keyword>
<dbReference type="InterPro" id="IPR032429">
    <property type="entry name" value="Nibrin_BRCT2"/>
</dbReference>
<dbReference type="Pfam" id="PF00498">
    <property type="entry name" value="FHA"/>
    <property type="match status" value="1"/>
</dbReference>
<evidence type="ECO:0000256" key="2">
    <source>
        <dbReference type="ARBA" id="ARBA00004574"/>
    </source>
</evidence>
<organism evidence="15 16">
    <name type="scientific">Varanus komodoensis</name>
    <name type="common">Komodo dragon</name>
    <dbReference type="NCBI Taxonomy" id="61221"/>
    <lineage>
        <taxon>Eukaryota</taxon>
        <taxon>Metazoa</taxon>
        <taxon>Chordata</taxon>
        <taxon>Craniata</taxon>
        <taxon>Vertebrata</taxon>
        <taxon>Euteleostomi</taxon>
        <taxon>Lepidosauria</taxon>
        <taxon>Squamata</taxon>
        <taxon>Bifurcata</taxon>
        <taxon>Unidentata</taxon>
        <taxon>Episquamata</taxon>
        <taxon>Toxicofera</taxon>
        <taxon>Anguimorpha</taxon>
        <taxon>Paleoanguimorpha</taxon>
        <taxon>Varanoidea</taxon>
        <taxon>Varanidae</taxon>
        <taxon>Varanus</taxon>
    </lineage>
</organism>
<evidence type="ECO:0000256" key="12">
    <source>
        <dbReference type="PIRNR" id="PIRNR011869"/>
    </source>
</evidence>
<keyword evidence="7 12" id="KW-0234">DNA repair</keyword>
<dbReference type="Gene3D" id="3.40.50.10980">
    <property type="entry name" value="Nibrin, BRCT2 domain"/>
    <property type="match status" value="1"/>
</dbReference>
<dbReference type="GO" id="GO:0007095">
    <property type="term" value="P:mitotic G2 DNA damage checkpoint signaling"/>
    <property type="evidence" value="ECO:0007669"/>
    <property type="project" value="InterPro"/>
</dbReference>
<dbReference type="PIRSF" id="PIRSF011869">
    <property type="entry name" value="Nibrin_animal"/>
    <property type="match status" value="1"/>
</dbReference>
<evidence type="ECO:0000256" key="9">
    <source>
        <dbReference type="ARBA" id="ARBA00023254"/>
    </source>
</evidence>
<keyword evidence="5 12" id="KW-0227">DNA damage</keyword>
<evidence type="ECO:0000256" key="11">
    <source>
        <dbReference type="ARBA" id="ARBA00044757"/>
    </source>
</evidence>
<dbReference type="InterPro" id="IPR043014">
    <property type="entry name" value="Nibrin_BRCT2_sf"/>
</dbReference>
<dbReference type="CDD" id="cd22667">
    <property type="entry name" value="FHA_NBN"/>
    <property type="match status" value="1"/>
</dbReference>
<evidence type="ECO:0000256" key="8">
    <source>
        <dbReference type="ARBA" id="ARBA00023242"/>
    </source>
</evidence>
<dbReference type="InterPro" id="IPR000253">
    <property type="entry name" value="FHA_dom"/>
</dbReference>
<dbReference type="Gene3D" id="2.60.200.20">
    <property type="match status" value="1"/>
</dbReference>
<protein>
    <recommendedName>
        <fullName evidence="3 12">Nibrin</fullName>
    </recommendedName>
</protein>
<proteinExistence type="inferred from homology"/>
<dbReference type="Gene3D" id="3.40.50.10190">
    <property type="entry name" value="BRCT domain"/>
    <property type="match status" value="1"/>
</dbReference>
<dbReference type="Ensembl" id="ENSVKKT00000014778.1">
    <property type="protein sequence ID" value="ENSVKKP00000014427.1"/>
    <property type="gene ID" value="ENSVKKG00000009928.1"/>
</dbReference>
<dbReference type="PANTHER" id="PTHR12162">
    <property type="entry name" value="NIBRIN-RELATED"/>
    <property type="match status" value="1"/>
</dbReference>
<dbReference type="Proteomes" id="UP000694545">
    <property type="component" value="Unplaced"/>
</dbReference>
<evidence type="ECO:0000256" key="7">
    <source>
        <dbReference type="ARBA" id="ARBA00023204"/>
    </source>
</evidence>
<dbReference type="GO" id="GO:0003684">
    <property type="term" value="F:damaged DNA binding"/>
    <property type="evidence" value="ECO:0007669"/>
    <property type="project" value="TreeGrafter"/>
</dbReference>
<keyword evidence="10 12" id="KW-0131">Cell cycle</keyword>
<dbReference type="Pfam" id="PF08599">
    <property type="entry name" value="Nbs1_C"/>
    <property type="match status" value="1"/>
</dbReference>
<dbReference type="OMA" id="KKNFKMF"/>
<dbReference type="SUPFAM" id="SSF49879">
    <property type="entry name" value="SMAD/FHA domain"/>
    <property type="match status" value="1"/>
</dbReference>
<dbReference type="SMART" id="SM00240">
    <property type="entry name" value="FHA"/>
    <property type="match status" value="1"/>
</dbReference>
<dbReference type="AlphaFoldDB" id="A0A8D2Q1F9"/>
<evidence type="ECO:0000256" key="6">
    <source>
        <dbReference type="ARBA" id="ARBA00022895"/>
    </source>
</evidence>
<feature type="region of interest" description="Disordered" evidence="13">
    <location>
        <begin position="534"/>
        <end position="569"/>
    </location>
</feature>
<evidence type="ECO:0000313" key="15">
    <source>
        <dbReference type="Ensembl" id="ENSVKKP00000014427.1"/>
    </source>
</evidence>
<feature type="region of interest" description="Disordered" evidence="13">
    <location>
        <begin position="638"/>
        <end position="659"/>
    </location>
</feature>
<dbReference type="PANTHER" id="PTHR12162:SF0">
    <property type="entry name" value="NIBRIN"/>
    <property type="match status" value="1"/>
</dbReference>
<keyword evidence="8 12" id="KW-0539">Nucleus</keyword>
<dbReference type="InterPro" id="IPR040227">
    <property type="entry name" value="Nibrin-rel"/>
</dbReference>
<dbReference type="InterPro" id="IPR036420">
    <property type="entry name" value="BRCT_dom_sf"/>
</dbReference>
<evidence type="ECO:0000313" key="16">
    <source>
        <dbReference type="Proteomes" id="UP000694545"/>
    </source>
</evidence>
<dbReference type="FunFam" id="2.60.200.20:FF:000017">
    <property type="entry name" value="Nibrin"/>
    <property type="match status" value="1"/>
</dbReference>
<feature type="region of interest" description="Disordered" evidence="13">
    <location>
        <begin position="471"/>
        <end position="498"/>
    </location>
</feature>
<dbReference type="GO" id="GO:0030870">
    <property type="term" value="C:Mre11 complex"/>
    <property type="evidence" value="ECO:0007669"/>
    <property type="project" value="InterPro"/>
</dbReference>
<dbReference type="FunFam" id="3.40.50.10980:FF:000001">
    <property type="entry name" value="Nibrin"/>
    <property type="match status" value="1"/>
</dbReference>
<dbReference type="InterPro" id="IPR001357">
    <property type="entry name" value="BRCT_dom"/>
</dbReference>
<evidence type="ECO:0000256" key="13">
    <source>
        <dbReference type="SAM" id="MobiDB-lite"/>
    </source>
</evidence>
<reference evidence="15" key="1">
    <citation type="submission" date="2025-08" db="UniProtKB">
        <authorList>
            <consortium name="Ensembl"/>
        </authorList>
    </citation>
    <scope>IDENTIFICATION</scope>
</reference>
<evidence type="ECO:0000256" key="3">
    <source>
        <dbReference type="ARBA" id="ARBA00020013"/>
    </source>
</evidence>
<feature type="compositionally biased region" description="Polar residues" evidence="13">
    <location>
        <begin position="650"/>
        <end position="659"/>
    </location>
</feature>
<dbReference type="InterPro" id="IPR008984">
    <property type="entry name" value="SMAD_FHA_dom_sf"/>
</dbReference>
<dbReference type="InterPro" id="IPR016592">
    <property type="entry name" value="Nibrin_met"/>
</dbReference>
<evidence type="ECO:0000256" key="5">
    <source>
        <dbReference type="ARBA" id="ARBA00022763"/>
    </source>
</evidence>
<feature type="region of interest" description="Disordered" evidence="13">
    <location>
        <begin position="594"/>
        <end position="620"/>
    </location>
</feature>
<comment type="subunit">
    <text evidence="12">Component of the MRN complex.</text>
</comment>
<dbReference type="CDD" id="cd17741">
    <property type="entry name" value="BRCT_nibrin"/>
    <property type="match status" value="1"/>
</dbReference>
<comment type="function">
    <text evidence="12">Component of the MRN complex, which plays a central role in double-strand break (DSB) repair, DNA recombination, maintenance of telomere integrity and meiosis. The MRN complex is involved in the repair of DNA double-strand breaks (DSBs) via homologous recombination (HR), an error-free mechanism which primarily occurs during S and G2 phases. The complex (1) mediates the end resection of damaged DNA, which generates proper single-stranded DNA, a key initial steps in HR, and is (2) required for the recruitment of other repair factors and efficient activation of ATM and ATR upon DNA damage. The MRN complex possesses single-strand endonuclease activity and double-strand-specific 3'-5' exonuclease activity, which are provided by MRE11, to initiate end resection, which is required for single-strand invasion and recombination. Within the MRN complex, nbn acts as a protein-protein adapter, which specifically recognizes and binds phosphorylated proteins, promoting their recruitment to DNA damage sites. Recruits mre11 and rad50 components of the MRN complex to DSBs in response to DNA damage. Promotes the recruitment of PI3/PI4-kinase family members atm, atr, and probably DNA-PKcs to the DNA damage sites, activating their functions. Mediates the recruitment of phosphorylated rbbp8/CtIP to DSBs, leading to cooperation between the MRN complex and rbbp8/CtIP to initiate end resection.</text>
</comment>